<dbReference type="Proteomes" id="UP000005713">
    <property type="component" value="Unassembled WGS sequence"/>
</dbReference>
<gene>
    <name evidence="2" type="ORF">SSE37_12364</name>
</gene>
<feature type="region of interest" description="Disordered" evidence="1">
    <location>
        <begin position="180"/>
        <end position="213"/>
    </location>
</feature>
<dbReference type="AlphaFoldDB" id="A3K475"/>
<organism evidence="2 3">
    <name type="scientific">Sagittula stellata (strain ATCC 700073 / DSM 11524 / E-37)</name>
    <dbReference type="NCBI Taxonomy" id="388399"/>
    <lineage>
        <taxon>Bacteria</taxon>
        <taxon>Pseudomonadati</taxon>
        <taxon>Pseudomonadota</taxon>
        <taxon>Alphaproteobacteria</taxon>
        <taxon>Rhodobacterales</taxon>
        <taxon>Roseobacteraceae</taxon>
        <taxon>Sagittula</taxon>
    </lineage>
</organism>
<feature type="compositionally biased region" description="Polar residues" evidence="1">
    <location>
        <begin position="186"/>
        <end position="206"/>
    </location>
</feature>
<sequence length="213" mass="23216">MSGTSSTYCVRAGRPESTITWSARKIDSRRSWVMSTPVKGSFSFTLCMVCHRSSRVKASSAPKGSSRISTSGLCTSARQSEARWRMPPESSEGRLSSKPVSPTSESRWRARSSCSFLDSLFGTISSGRITFCRIVRHSSRTGFWKAMPTVERGPFTGSPCSQTSPWSGFINPAISRVRVDLPQPDGPTTAQNPPSGTETFRPSSTGKGPFCVW</sequence>
<accession>A3K475</accession>
<dbReference type="EMBL" id="AAYA01000006">
    <property type="protein sequence ID" value="EBA08339.1"/>
    <property type="molecule type" value="Genomic_DNA"/>
</dbReference>
<feature type="compositionally biased region" description="Polar residues" evidence="1">
    <location>
        <begin position="62"/>
        <end position="79"/>
    </location>
</feature>
<comment type="caution">
    <text evidence="2">The sequence shown here is derived from an EMBL/GenBank/DDBJ whole genome shotgun (WGS) entry which is preliminary data.</text>
</comment>
<evidence type="ECO:0000313" key="3">
    <source>
        <dbReference type="Proteomes" id="UP000005713"/>
    </source>
</evidence>
<name>A3K475_SAGS3</name>
<evidence type="ECO:0000256" key="1">
    <source>
        <dbReference type="SAM" id="MobiDB-lite"/>
    </source>
</evidence>
<feature type="region of interest" description="Disordered" evidence="1">
    <location>
        <begin position="59"/>
        <end position="105"/>
    </location>
</feature>
<dbReference type="AntiFam" id="ANF00062">
    <property type="entry name" value="Shadow ORF (opposite ABC transporter protein)"/>
</dbReference>
<proteinExistence type="predicted"/>
<evidence type="ECO:0000313" key="2">
    <source>
        <dbReference type="EMBL" id="EBA08339.1"/>
    </source>
</evidence>
<keyword evidence="3" id="KW-1185">Reference proteome</keyword>
<protein>
    <submittedName>
        <fullName evidence="2">Uncharacterized protein</fullName>
    </submittedName>
</protein>
<reference evidence="2 3" key="1">
    <citation type="submission" date="2006-06" db="EMBL/GenBank/DDBJ databases">
        <authorList>
            <person name="Moran M.A."/>
            <person name="Ferriera S."/>
            <person name="Johnson J."/>
            <person name="Kravitz S."/>
            <person name="Beeson K."/>
            <person name="Sutton G."/>
            <person name="Rogers Y.-H."/>
            <person name="Friedman R."/>
            <person name="Frazier M."/>
            <person name="Venter J.C."/>
        </authorList>
    </citation>
    <scope>NUCLEOTIDE SEQUENCE [LARGE SCALE GENOMIC DNA]</scope>
    <source>
        <strain evidence="2 3">E-37</strain>
    </source>
</reference>